<evidence type="ECO:0000313" key="7">
    <source>
        <dbReference type="Proteomes" id="UP000524246"/>
    </source>
</evidence>
<dbReference type="EMBL" id="JAAZON010000060">
    <property type="protein sequence ID" value="NMC61846.1"/>
    <property type="molecule type" value="Genomic_DNA"/>
</dbReference>
<evidence type="ECO:0000259" key="3">
    <source>
        <dbReference type="Pfam" id="PF00460"/>
    </source>
</evidence>
<dbReference type="InterPro" id="IPR019776">
    <property type="entry name" value="Flagellar_basal_body_rod_CS"/>
</dbReference>
<comment type="caution">
    <text evidence="6">The sequence shown here is derived from an EMBL/GenBank/DDBJ whole genome shotgun (WGS) entry which is preliminary data.</text>
</comment>
<dbReference type="GO" id="GO:0009425">
    <property type="term" value="C:bacterial-type flagellum basal body"/>
    <property type="evidence" value="ECO:0007669"/>
    <property type="project" value="UniProtKB-SubCell"/>
</dbReference>
<organism evidence="6 7">
    <name type="scientific">SAR324 cluster bacterium</name>
    <dbReference type="NCBI Taxonomy" id="2024889"/>
    <lineage>
        <taxon>Bacteria</taxon>
        <taxon>Deltaproteobacteria</taxon>
        <taxon>SAR324 cluster</taxon>
    </lineage>
</organism>
<dbReference type="InterPro" id="IPR010930">
    <property type="entry name" value="Flg_bb/hook_C_dom"/>
</dbReference>
<dbReference type="InterPro" id="IPR053967">
    <property type="entry name" value="LlgE_F_G-like_D1"/>
</dbReference>
<evidence type="ECO:0000313" key="6">
    <source>
        <dbReference type="EMBL" id="NMC61846.1"/>
    </source>
</evidence>
<comment type="subcellular location">
    <subcellularLocation>
        <location evidence="2">Bacterial flagellum basal body</location>
    </subcellularLocation>
</comment>
<name>A0A7X9FPG7_9DELT</name>
<protein>
    <submittedName>
        <fullName evidence="6">Flagellar hook-basal body protein</fullName>
    </submittedName>
</protein>
<keyword evidence="6" id="KW-0282">Flagellum</keyword>
<gene>
    <name evidence="6" type="ORF">GYA55_01620</name>
</gene>
<feature type="domain" description="Flagellar basal body rod protein N-terminal" evidence="3">
    <location>
        <begin position="6"/>
        <end position="35"/>
    </location>
</feature>
<dbReference type="PANTHER" id="PTHR30435">
    <property type="entry name" value="FLAGELLAR PROTEIN"/>
    <property type="match status" value="1"/>
</dbReference>
<dbReference type="AlphaFoldDB" id="A0A7X9FPG7"/>
<dbReference type="Pfam" id="PF22692">
    <property type="entry name" value="LlgE_F_G_D1"/>
    <property type="match status" value="1"/>
</dbReference>
<dbReference type="InterPro" id="IPR001444">
    <property type="entry name" value="Flag_bb_rod_N"/>
</dbReference>
<feature type="domain" description="Flagellar hook protein FlgE/F/G-like D1" evidence="5">
    <location>
        <begin position="102"/>
        <end position="159"/>
    </location>
</feature>
<dbReference type="Proteomes" id="UP000524246">
    <property type="component" value="Unassembled WGS sequence"/>
</dbReference>
<keyword evidence="6" id="KW-0969">Cilium</keyword>
<dbReference type="Pfam" id="PF00460">
    <property type="entry name" value="Flg_bb_rod"/>
    <property type="match status" value="1"/>
</dbReference>
<dbReference type="Pfam" id="PF06429">
    <property type="entry name" value="Flg_bbr_C"/>
    <property type="match status" value="1"/>
</dbReference>
<evidence type="ECO:0000259" key="4">
    <source>
        <dbReference type="Pfam" id="PF06429"/>
    </source>
</evidence>
<evidence type="ECO:0000256" key="2">
    <source>
        <dbReference type="RuleBase" id="RU362116"/>
    </source>
</evidence>
<reference evidence="6 7" key="1">
    <citation type="journal article" date="2020" name="Biotechnol. Biofuels">
        <title>New insights from the biogas microbiome by comprehensive genome-resolved metagenomics of nearly 1600 species originating from multiple anaerobic digesters.</title>
        <authorList>
            <person name="Campanaro S."/>
            <person name="Treu L."/>
            <person name="Rodriguez-R L.M."/>
            <person name="Kovalovszki A."/>
            <person name="Ziels R.M."/>
            <person name="Maus I."/>
            <person name="Zhu X."/>
            <person name="Kougias P.G."/>
            <person name="Basile A."/>
            <person name="Luo G."/>
            <person name="Schluter A."/>
            <person name="Konstantinidis K.T."/>
            <person name="Angelidaki I."/>
        </authorList>
    </citation>
    <scope>NUCLEOTIDE SEQUENCE [LARGE SCALE GENOMIC DNA]</scope>
    <source>
        <strain evidence="6">AS27yjCOA_65</strain>
    </source>
</reference>
<comment type="similarity">
    <text evidence="1 2">Belongs to the flagella basal body rod proteins family.</text>
</comment>
<evidence type="ECO:0000256" key="1">
    <source>
        <dbReference type="ARBA" id="ARBA00009677"/>
    </source>
</evidence>
<dbReference type="SUPFAM" id="SSF117143">
    <property type="entry name" value="Flagellar hook protein flgE"/>
    <property type="match status" value="1"/>
</dbReference>
<accession>A0A7X9FPG7</accession>
<sequence>MDRGTYAAASAGLAQLRKLDIVSNNLANVATTGYKKQVLTAESQPFDMTFAQTVAKQDPYAKGDHDRSPGVVNFKEVTDFSQGSVQTTGSPLDVALNKEGDFFVIQTPEGIRYTRAGSFTLDGEGKLMTPDGMTVQGDGGEIVALGTGAVINRDGSVQANGNNVGRIQVVHFDDPQASLVPAGNSRYSLAEGAAQPQQIEADLTPGAIELANVSAVSSMVDLIAASRGFEMYTKAAQSIDEMNSQAISRYGSRR</sequence>
<dbReference type="NCBIfam" id="TIGR03506">
    <property type="entry name" value="FlgEFG_subfam"/>
    <property type="match status" value="1"/>
</dbReference>
<dbReference type="PANTHER" id="PTHR30435:SF19">
    <property type="entry name" value="FLAGELLAR BASAL-BODY ROD PROTEIN FLGG"/>
    <property type="match status" value="1"/>
</dbReference>
<dbReference type="InterPro" id="IPR037925">
    <property type="entry name" value="FlgE/F/G-like"/>
</dbReference>
<feature type="domain" description="Flagellar basal-body/hook protein C-terminal" evidence="4">
    <location>
        <begin position="205"/>
        <end position="248"/>
    </location>
</feature>
<proteinExistence type="inferred from homology"/>
<evidence type="ECO:0000259" key="5">
    <source>
        <dbReference type="Pfam" id="PF22692"/>
    </source>
</evidence>
<keyword evidence="2" id="KW-0975">Bacterial flagellum</keyword>
<dbReference type="GO" id="GO:0071978">
    <property type="term" value="P:bacterial-type flagellum-dependent swarming motility"/>
    <property type="evidence" value="ECO:0007669"/>
    <property type="project" value="TreeGrafter"/>
</dbReference>
<dbReference type="InterPro" id="IPR020013">
    <property type="entry name" value="Flagellar_FlgE/F/G"/>
</dbReference>
<dbReference type="PROSITE" id="PS00588">
    <property type="entry name" value="FLAGELLA_BB_ROD"/>
    <property type="match status" value="1"/>
</dbReference>
<keyword evidence="6" id="KW-0966">Cell projection</keyword>